<protein>
    <submittedName>
        <fullName evidence="13">CONSTANS-like 6 protein</fullName>
    </submittedName>
</protein>
<sequence length="442" mass="48972">MSSLCDFCGGERSMVYCRSDTASLCLSCDRQVHSANALSRRHSRTLLCDRCFSEPVTIRCIEERISLCQNCDWNGHRNSTLSSGHKRQTISCYSGCPSAAELARIWPFVLELPPIANSCREQGIMGLTSINENSTSTYWGPLQQSSTPDMADICKMDDTDIGNTTSVHIVSSSTATATPMICSTDHPAEPIDSKTPKSCDGRMKKVGTSEDDFYDDFAVEDELTFENYEELFGASHAHSDHLFEDVGIDSLFEMKENSAANSNCQGEFVAEENVNPPVSSRKHILKIHLSALANHAVLKVKSVQEASSNEISADSVMPNQGAKAEYNMAISARKTHSSLSRTFSSLTGESSAGDYQDCGMSSMLLMGEPPWYPFSSDISIQAANRDNAVMRYKEKKKTRKFEKKIRYASRKARADSRRRVKGRFVKAGEAFDYDPLSQARSY</sequence>
<evidence type="ECO:0000256" key="8">
    <source>
        <dbReference type="PROSITE-ProRule" id="PRU00024"/>
    </source>
</evidence>
<feature type="domain" description="B box-type" evidence="11">
    <location>
        <begin position="1"/>
        <end position="47"/>
    </location>
</feature>
<dbReference type="EMBL" id="KY357982">
    <property type="protein sequence ID" value="ATU32550.1"/>
    <property type="molecule type" value="mRNA"/>
</dbReference>
<evidence type="ECO:0000256" key="1">
    <source>
        <dbReference type="ARBA" id="ARBA00004123"/>
    </source>
</evidence>
<dbReference type="GO" id="GO:0008270">
    <property type="term" value="F:zinc ion binding"/>
    <property type="evidence" value="ECO:0007669"/>
    <property type="project" value="UniProtKB-KW"/>
</dbReference>
<keyword evidence="4" id="KW-0677">Repeat</keyword>
<evidence type="ECO:0000259" key="11">
    <source>
        <dbReference type="PROSITE" id="PS50119"/>
    </source>
</evidence>
<dbReference type="InterPro" id="IPR000315">
    <property type="entry name" value="Znf_B-box"/>
</dbReference>
<evidence type="ECO:0000256" key="6">
    <source>
        <dbReference type="ARBA" id="ARBA00022833"/>
    </source>
</evidence>
<dbReference type="SMART" id="SM00336">
    <property type="entry name" value="BBOX"/>
    <property type="match status" value="2"/>
</dbReference>
<evidence type="ECO:0000256" key="5">
    <source>
        <dbReference type="ARBA" id="ARBA00022771"/>
    </source>
</evidence>
<evidence type="ECO:0000313" key="13">
    <source>
        <dbReference type="EMBL" id="ATU32550.1"/>
    </source>
</evidence>
<dbReference type="PANTHER" id="PTHR31717">
    <property type="entry name" value="ZINC FINGER PROTEIN CONSTANS-LIKE 10"/>
    <property type="match status" value="1"/>
</dbReference>
<feature type="region of interest" description="Disordered" evidence="10">
    <location>
        <begin position="181"/>
        <end position="203"/>
    </location>
</feature>
<evidence type="ECO:0000256" key="3">
    <source>
        <dbReference type="ARBA" id="ARBA00022723"/>
    </source>
</evidence>
<organism evidence="13">
    <name type="scientific">Cymbidium sinense</name>
    <dbReference type="NCBI Taxonomy" id="112615"/>
    <lineage>
        <taxon>Eukaryota</taxon>
        <taxon>Viridiplantae</taxon>
        <taxon>Streptophyta</taxon>
        <taxon>Embryophyta</taxon>
        <taxon>Tracheophyta</taxon>
        <taxon>Spermatophyta</taxon>
        <taxon>Magnoliopsida</taxon>
        <taxon>Liliopsida</taxon>
        <taxon>Asparagales</taxon>
        <taxon>Orchidaceae</taxon>
        <taxon>Epidendroideae</taxon>
        <taxon>Cymbidieae</taxon>
        <taxon>Cymbidiinae</taxon>
        <taxon>Cymbidium</taxon>
    </lineage>
</organism>
<feature type="domain" description="B box-type" evidence="11">
    <location>
        <begin position="43"/>
        <end position="90"/>
    </location>
</feature>
<dbReference type="InterPro" id="IPR049808">
    <property type="entry name" value="CONSTANS-like_Bbox1"/>
</dbReference>
<evidence type="ECO:0000256" key="2">
    <source>
        <dbReference type="ARBA" id="ARBA00010024"/>
    </source>
</evidence>
<keyword evidence="7 9" id="KW-0539">Nucleus</keyword>
<comment type="subcellular location">
    <subcellularLocation>
        <location evidence="1 9">Nucleus</location>
    </subcellularLocation>
</comment>
<name>A0A2D3E4X0_9ASPA</name>
<keyword evidence="6" id="KW-0862">Zinc</keyword>
<gene>
    <name evidence="13" type="primary">COL6</name>
</gene>
<dbReference type="CDD" id="cd19821">
    <property type="entry name" value="Bbox1_BBX-like"/>
    <property type="match status" value="2"/>
</dbReference>
<reference evidence="13" key="2">
    <citation type="submission" date="2016-12" db="EMBL/GenBank/DDBJ databases">
        <authorList>
            <person name="Song W.-J."/>
            <person name="Kurnit D.M."/>
        </authorList>
    </citation>
    <scope>NUCLEOTIDE SEQUENCE</scope>
</reference>
<feature type="compositionally biased region" description="Basic and acidic residues" evidence="10">
    <location>
        <begin position="186"/>
        <end position="203"/>
    </location>
</feature>
<dbReference type="PANTHER" id="PTHR31717:SF138">
    <property type="entry name" value="CONSTANS-LIKE PROTEIN DAYS TO HEADING ON CHROMOSOME 2"/>
    <property type="match status" value="1"/>
</dbReference>
<keyword evidence="3" id="KW-0479">Metal-binding</keyword>
<evidence type="ECO:0000256" key="9">
    <source>
        <dbReference type="PROSITE-ProRule" id="PRU00357"/>
    </source>
</evidence>
<dbReference type="GO" id="GO:0006355">
    <property type="term" value="P:regulation of DNA-templated transcription"/>
    <property type="evidence" value="ECO:0007669"/>
    <property type="project" value="UniProtKB-ARBA"/>
</dbReference>
<evidence type="ECO:0000256" key="4">
    <source>
        <dbReference type="ARBA" id="ARBA00022737"/>
    </source>
</evidence>
<proteinExistence type="evidence at transcript level"/>
<reference evidence="13" key="1">
    <citation type="journal article" date="2015" name="PLoS ONE">
        <title>Transcriptome Characterization of Cymbidium sinense 'Dharma' Using 454 Pyrosequencing and Its Application in the Identification of Genes Associated with Leaf Color Variation.</title>
        <authorList>
            <person name="Zhu G."/>
            <person name="Yang F."/>
            <person name="Shi S."/>
            <person name="Li D."/>
            <person name="Wang Z."/>
            <person name="Liu H."/>
            <person name="Huang D."/>
            <person name="Wang C."/>
        </authorList>
    </citation>
    <scope>NUCLEOTIDE SEQUENCE</scope>
</reference>
<dbReference type="Pfam" id="PF22586">
    <property type="entry name" value="ANCHR-like_BBOX"/>
    <property type="match status" value="1"/>
</dbReference>
<dbReference type="PROSITE" id="PS50119">
    <property type="entry name" value="ZF_BBOX"/>
    <property type="match status" value="2"/>
</dbReference>
<evidence type="ECO:0000256" key="7">
    <source>
        <dbReference type="ARBA" id="ARBA00023242"/>
    </source>
</evidence>
<evidence type="ECO:0000259" key="12">
    <source>
        <dbReference type="PROSITE" id="PS51017"/>
    </source>
</evidence>
<dbReference type="InterPro" id="IPR010402">
    <property type="entry name" value="CCT_domain"/>
</dbReference>
<keyword evidence="5 8" id="KW-0863">Zinc-finger</keyword>
<dbReference type="PROSITE" id="PS51017">
    <property type="entry name" value="CCT"/>
    <property type="match status" value="1"/>
</dbReference>
<comment type="similarity">
    <text evidence="2">Belongs to the CONSTANS family.</text>
</comment>
<evidence type="ECO:0000256" key="10">
    <source>
        <dbReference type="SAM" id="MobiDB-lite"/>
    </source>
</evidence>
<dbReference type="GO" id="GO:0005634">
    <property type="term" value="C:nucleus"/>
    <property type="evidence" value="ECO:0007669"/>
    <property type="project" value="UniProtKB-SubCell"/>
</dbReference>
<feature type="domain" description="CCT" evidence="12">
    <location>
        <begin position="385"/>
        <end position="427"/>
    </location>
</feature>
<dbReference type="AlphaFoldDB" id="A0A2D3E4X0"/>
<dbReference type="Pfam" id="PF06203">
    <property type="entry name" value="CCT"/>
    <property type="match status" value="1"/>
</dbReference>
<accession>A0A2D3E4X0</accession>